<evidence type="ECO:0000313" key="2">
    <source>
        <dbReference type="EMBL" id="ACM35409.1"/>
    </source>
</evidence>
<dbReference type="Proteomes" id="UP000001596">
    <property type="component" value="Chromosome 1"/>
</dbReference>
<sequence length="376" mass="39960">MEATVETTARRIGGGQQGQFVDPPQPVVPPTLSLPLINEPAQANPPAETMSVGALEYLIGTWTNQNIGASGRGGPENPFSYNLMTLPQSPTADPSDPTQSPFGYILKSMSYYEEITFSAIHGTAANRGGTGSQISHALLYEQRVYISDGPAKDMLVHFENGIWGFLTPAAQELGPYGDGDGDGDGEAAGLQTFGTVPPELPYNIFKQISVPHGNSVLACGTVGASPVQQGAPMIGPPPQVLPAGSIDTGVYTRQSVQNLNPVYAQNPNQPLMDALVVSLPIKQFVQLDVNSDQGGGAVANINYEQERADVTQYYATYWIEDTGNGQFDQLQYSQTIMLKIPIVLKPGDAPTEITFPHITTNTLTKVPGSGVLVGKN</sequence>
<dbReference type="KEGG" id="avi:Avi_0576"/>
<dbReference type="EMBL" id="CP000633">
    <property type="protein sequence ID" value="ACM35409.1"/>
    <property type="molecule type" value="Genomic_DNA"/>
</dbReference>
<evidence type="ECO:0000256" key="1">
    <source>
        <dbReference type="SAM" id="MobiDB-lite"/>
    </source>
</evidence>
<keyword evidence="3" id="KW-1185">Reference proteome</keyword>
<name>B9JQZ6_ALLAM</name>
<reference evidence="2 3" key="1">
    <citation type="journal article" date="2009" name="J. Bacteriol.">
        <title>Genome sequences of three Agrobacterium biovars help elucidate the evolution of multichromosome genomes in bacteria.</title>
        <authorList>
            <person name="Slater S.C."/>
            <person name="Goldman B.S."/>
            <person name="Goodner B."/>
            <person name="Setubal J.C."/>
            <person name="Farrand S.K."/>
            <person name="Nester E.W."/>
            <person name="Burr T.J."/>
            <person name="Banta L."/>
            <person name="Dickerman A.W."/>
            <person name="Paulsen I."/>
            <person name="Otten L."/>
            <person name="Suen G."/>
            <person name="Welch R."/>
            <person name="Almeida N.F."/>
            <person name="Arnold F."/>
            <person name="Burton O.T."/>
            <person name="Du Z."/>
            <person name="Ewing A."/>
            <person name="Godsy E."/>
            <person name="Heisel S."/>
            <person name="Houmiel K.L."/>
            <person name="Jhaveri J."/>
            <person name="Lu J."/>
            <person name="Miller N.M."/>
            <person name="Norton S."/>
            <person name="Chen Q."/>
            <person name="Phoolcharoen W."/>
            <person name="Ohlin V."/>
            <person name="Ondrusek D."/>
            <person name="Pride N."/>
            <person name="Stricklin S.L."/>
            <person name="Sun J."/>
            <person name="Wheeler C."/>
            <person name="Wilson L."/>
            <person name="Zhu H."/>
            <person name="Wood D.W."/>
        </authorList>
    </citation>
    <scope>NUCLEOTIDE SEQUENCE [LARGE SCALE GENOMIC DNA]</scope>
    <source>
        <strain evidence="3">S4 / ATCC BAA-846</strain>
    </source>
</reference>
<protein>
    <submittedName>
        <fullName evidence="2">Uncharacterized protein</fullName>
    </submittedName>
</protein>
<dbReference type="InterPro" id="IPR047975">
    <property type="entry name" value="Heme_bind_FMP"/>
</dbReference>
<dbReference type="RefSeq" id="WP_015914837.1">
    <property type="nucleotide sequence ID" value="NC_011989.1"/>
</dbReference>
<feature type="region of interest" description="Disordered" evidence="1">
    <location>
        <begin position="1"/>
        <end position="26"/>
    </location>
</feature>
<evidence type="ECO:0000313" key="3">
    <source>
        <dbReference type="Proteomes" id="UP000001596"/>
    </source>
</evidence>
<gene>
    <name evidence="2" type="ordered locus">Avi_0576</name>
</gene>
<dbReference type="AlphaFoldDB" id="B9JQZ6"/>
<proteinExistence type="predicted"/>
<accession>B9JQZ6</accession>
<dbReference type="NCBIfam" id="NF040572">
    <property type="entry name" value="heme_bind_FMP"/>
    <property type="match status" value="1"/>
</dbReference>
<organism evidence="2 3">
    <name type="scientific">Allorhizobium ampelinum (strain ATCC BAA-846 / DSM 112012 / S4)</name>
    <name type="common">Agrobacterium vitis (strain S4)</name>
    <dbReference type="NCBI Taxonomy" id="311402"/>
    <lineage>
        <taxon>Bacteria</taxon>
        <taxon>Pseudomonadati</taxon>
        <taxon>Pseudomonadota</taxon>
        <taxon>Alphaproteobacteria</taxon>
        <taxon>Hyphomicrobiales</taxon>
        <taxon>Rhizobiaceae</taxon>
        <taxon>Rhizobium/Agrobacterium group</taxon>
        <taxon>Allorhizobium</taxon>
        <taxon>Allorhizobium ampelinum</taxon>
    </lineage>
</organism>
<dbReference type="HOGENOM" id="CLU_046247_0_0_5"/>
<dbReference type="eggNOG" id="COG5514">
    <property type="taxonomic scope" value="Bacteria"/>
</dbReference>